<keyword evidence="2" id="KW-1185">Reference proteome</keyword>
<proteinExistence type="predicted"/>
<dbReference type="Pfam" id="PF19508">
    <property type="entry name" value="DUF6042"/>
    <property type="match status" value="1"/>
</dbReference>
<comment type="caution">
    <text evidence="1">The sequence shown here is derived from an EMBL/GenBank/DDBJ whole genome shotgun (WGS) entry which is preliminary data.</text>
</comment>
<evidence type="ECO:0000313" key="2">
    <source>
        <dbReference type="Proteomes" id="UP001499987"/>
    </source>
</evidence>
<gene>
    <name evidence="1" type="ORF">GCM10009663_77890</name>
</gene>
<reference evidence="2" key="1">
    <citation type="journal article" date="2019" name="Int. J. Syst. Evol. Microbiol.">
        <title>The Global Catalogue of Microorganisms (GCM) 10K type strain sequencing project: providing services to taxonomists for standard genome sequencing and annotation.</title>
        <authorList>
            <consortium name="The Broad Institute Genomics Platform"/>
            <consortium name="The Broad Institute Genome Sequencing Center for Infectious Disease"/>
            <person name="Wu L."/>
            <person name="Ma J."/>
        </authorList>
    </citation>
    <scope>NUCLEOTIDE SEQUENCE [LARGE SCALE GENOMIC DNA]</scope>
    <source>
        <strain evidence="2">JCM 13002</strain>
    </source>
</reference>
<organism evidence="1 2">
    <name type="scientific">Kitasatospora arboriphila</name>
    <dbReference type="NCBI Taxonomy" id="258052"/>
    <lineage>
        <taxon>Bacteria</taxon>
        <taxon>Bacillati</taxon>
        <taxon>Actinomycetota</taxon>
        <taxon>Actinomycetes</taxon>
        <taxon>Kitasatosporales</taxon>
        <taxon>Streptomycetaceae</taxon>
        <taxon>Kitasatospora</taxon>
    </lineage>
</organism>
<accession>A0ABP4EUZ0</accession>
<sequence length="101" mass="10776">MDDLVTLLVAAGVLLETPGPAGTVLSPVRPVPRPGDVFPLDDTEWQALADLERRHTPGRGTAAVIGLFTPRGVRLTEITTSQGRLARAIGQDTEHARQCVL</sequence>
<dbReference type="Proteomes" id="UP001499987">
    <property type="component" value="Unassembled WGS sequence"/>
</dbReference>
<dbReference type="InterPro" id="IPR046105">
    <property type="entry name" value="DUF6042"/>
</dbReference>
<dbReference type="EMBL" id="BAAALD010000197">
    <property type="protein sequence ID" value="GAA1129385.1"/>
    <property type="molecule type" value="Genomic_DNA"/>
</dbReference>
<name>A0ABP4EUZ0_9ACTN</name>
<evidence type="ECO:0000313" key="1">
    <source>
        <dbReference type="EMBL" id="GAA1129385.1"/>
    </source>
</evidence>
<protein>
    <submittedName>
        <fullName evidence="1">Uncharacterized protein</fullName>
    </submittedName>
</protein>